<dbReference type="Proteomes" id="UP000591929">
    <property type="component" value="Unassembled WGS sequence"/>
</dbReference>
<evidence type="ECO:0000256" key="1">
    <source>
        <dbReference type="ARBA" id="ARBA00022729"/>
    </source>
</evidence>
<keyword evidence="1 2" id="KW-0732">Signal</keyword>
<dbReference type="Pfam" id="PF11611">
    <property type="entry name" value="DUF4352"/>
    <property type="match status" value="1"/>
</dbReference>
<name>A0A841Y1K8_9LIST</name>
<evidence type="ECO:0000313" key="4">
    <source>
        <dbReference type="EMBL" id="MBC1371526.1"/>
    </source>
</evidence>
<feature type="signal peptide" evidence="2">
    <location>
        <begin position="1"/>
        <end position="21"/>
    </location>
</feature>
<dbReference type="AlphaFoldDB" id="A0A841Y1K8"/>
<evidence type="ECO:0000259" key="3">
    <source>
        <dbReference type="Pfam" id="PF11611"/>
    </source>
</evidence>
<organism evidence="4 5">
    <name type="scientific">Listeria booriae</name>
    <dbReference type="NCBI Taxonomy" id="1552123"/>
    <lineage>
        <taxon>Bacteria</taxon>
        <taxon>Bacillati</taxon>
        <taxon>Bacillota</taxon>
        <taxon>Bacilli</taxon>
        <taxon>Bacillales</taxon>
        <taxon>Listeriaceae</taxon>
        <taxon>Listeria</taxon>
    </lineage>
</organism>
<sequence>MKKIIMAIAASGMLILGGCAAQEKAYSKQEKQTTHKKEPTDTKNFMIALDQAVYTDERSPGEAKQDKILRLKLTVKNNAIESDTFDSTKLKIIDKNGKPLRVYPYDNMIENLDKGETKTGYAYFIATGNQPYQMTYTNRIKESFQWNIPTVK</sequence>
<proteinExistence type="predicted"/>
<feature type="chain" id="PRO_5033036554" evidence="2">
    <location>
        <begin position="22"/>
        <end position="152"/>
    </location>
</feature>
<dbReference type="RefSeq" id="WP_185376191.1">
    <property type="nucleotide sequence ID" value="NZ_JAARPL010000002.1"/>
</dbReference>
<feature type="domain" description="DUF4352" evidence="3">
    <location>
        <begin position="62"/>
        <end position="138"/>
    </location>
</feature>
<gene>
    <name evidence="4" type="ORF">HB847_04020</name>
</gene>
<protein>
    <submittedName>
        <fullName evidence="4">DUF4352 domain-containing protein</fullName>
    </submittedName>
</protein>
<evidence type="ECO:0000313" key="5">
    <source>
        <dbReference type="Proteomes" id="UP000591929"/>
    </source>
</evidence>
<dbReference type="InterPro" id="IPR029050">
    <property type="entry name" value="Immunoprotect_excell_Ig-like"/>
</dbReference>
<accession>A0A841Y1K8</accession>
<evidence type="ECO:0000256" key="2">
    <source>
        <dbReference type="SAM" id="SignalP"/>
    </source>
</evidence>
<dbReference type="EMBL" id="JAARPL010000002">
    <property type="protein sequence ID" value="MBC1371526.1"/>
    <property type="molecule type" value="Genomic_DNA"/>
</dbReference>
<dbReference type="PROSITE" id="PS51257">
    <property type="entry name" value="PROKAR_LIPOPROTEIN"/>
    <property type="match status" value="1"/>
</dbReference>
<comment type="caution">
    <text evidence="4">The sequence shown here is derived from an EMBL/GenBank/DDBJ whole genome shotgun (WGS) entry which is preliminary data.</text>
</comment>
<reference evidence="4 5" key="1">
    <citation type="submission" date="2020-03" db="EMBL/GenBank/DDBJ databases">
        <title>Soil Listeria distribution.</title>
        <authorList>
            <person name="Liao J."/>
            <person name="Wiedmann M."/>
        </authorList>
    </citation>
    <scope>NUCLEOTIDE SEQUENCE [LARGE SCALE GENOMIC DNA]</scope>
    <source>
        <strain evidence="4 5">FSL L7-1681</strain>
    </source>
</reference>
<dbReference type="Gene3D" id="2.60.40.1240">
    <property type="match status" value="1"/>
</dbReference>
<dbReference type="InterPro" id="IPR029051">
    <property type="entry name" value="DUF4352"/>
</dbReference>